<feature type="transmembrane region" description="Helical" evidence="6">
    <location>
        <begin position="201"/>
        <end position="219"/>
    </location>
</feature>
<dbReference type="Pfam" id="PF01061">
    <property type="entry name" value="ABC2_membrane"/>
    <property type="match status" value="1"/>
</dbReference>
<protein>
    <recommendedName>
        <fullName evidence="6">Transport permease protein</fullName>
    </recommendedName>
</protein>
<dbReference type="InterPro" id="IPR051784">
    <property type="entry name" value="Nod_factor_ABC_transporter"/>
</dbReference>
<reference evidence="9" key="2">
    <citation type="submission" date="2021-04" db="EMBL/GenBank/DDBJ databases">
        <authorList>
            <person name="Gilroy R."/>
        </authorList>
    </citation>
    <scope>NUCLEOTIDE SEQUENCE</scope>
    <source>
        <strain evidence="9">ChiHjej13B12-4958</strain>
    </source>
</reference>
<dbReference type="Proteomes" id="UP000823858">
    <property type="component" value="Unassembled WGS sequence"/>
</dbReference>
<name>A0A9D2QD35_9CORY</name>
<reference evidence="9" key="1">
    <citation type="journal article" date="2021" name="PeerJ">
        <title>Extensive microbial diversity within the chicken gut microbiome revealed by metagenomics and culture.</title>
        <authorList>
            <person name="Gilroy R."/>
            <person name="Ravi A."/>
            <person name="Getino M."/>
            <person name="Pursley I."/>
            <person name="Horton D.L."/>
            <person name="Alikhan N.F."/>
            <person name="Baker D."/>
            <person name="Gharbi K."/>
            <person name="Hall N."/>
            <person name="Watson M."/>
            <person name="Adriaenssens E.M."/>
            <person name="Foster-Nyarko E."/>
            <person name="Jarju S."/>
            <person name="Secka A."/>
            <person name="Antonio M."/>
            <person name="Oren A."/>
            <person name="Chaudhuri R.R."/>
            <person name="La Ragione R."/>
            <person name="Hildebrand F."/>
            <person name="Pallen M.J."/>
        </authorList>
    </citation>
    <scope>NUCLEOTIDE SEQUENCE</scope>
    <source>
        <strain evidence="9">ChiHjej13B12-4958</strain>
    </source>
</reference>
<comment type="subcellular location">
    <subcellularLocation>
        <location evidence="6">Cell membrane</location>
        <topology evidence="6">Multi-pass membrane protein</topology>
    </subcellularLocation>
    <subcellularLocation>
        <location evidence="1">Membrane</location>
        <topology evidence="1">Multi-pass membrane protein</topology>
    </subcellularLocation>
</comment>
<dbReference type="InterPro" id="IPR000412">
    <property type="entry name" value="ABC_2_transport"/>
</dbReference>
<dbReference type="InterPro" id="IPR013525">
    <property type="entry name" value="ABC2_TM"/>
</dbReference>
<dbReference type="PIRSF" id="PIRSF006648">
    <property type="entry name" value="DrrB"/>
    <property type="match status" value="1"/>
</dbReference>
<dbReference type="EMBL" id="DWVP01000014">
    <property type="protein sequence ID" value="HJC84993.1"/>
    <property type="molecule type" value="Genomic_DNA"/>
</dbReference>
<keyword evidence="3 6" id="KW-1133">Transmembrane helix</keyword>
<dbReference type="PANTHER" id="PTHR43229">
    <property type="entry name" value="NODULATION PROTEIN J"/>
    <property type="match status" value="1"/>
</dbReference>
<dbReference type="GO" id="GO:0140359">
    <property type="term" value="F:ABC-type transporter activity"/>
    <property type="evidence" value="ECO:0007669"/>
    <property type="project" value="InterPro"/>
</dbReference>
<feature type="domain" description="ABC transmembrane type-2" evidence="8">
    <location>
        <begin position="53"/>
        <end position="293"/>
    </location>
</feature>
<keyword evidence="5" id="KW-0046">Antibiotic resistance</keyword>
<dbReference type="GO" id="GO:0043190">
    <property type="term" value="C:ATP-binding cassette (ABC) transporter complex"/>
    <property type="evidence" value="ECO:0007669"/>
    <property type="project" value="InterPro"/>
</dbReference>
<comment type="caution">
    <text evidence="9">The sequence shown here is derived from an EMBL/GenBank/DDBJ whole genome shotgun (WGS) entry which is preliminary data.</text>
</comment>
<feature type="transmembrane region" description="Helical" evidence="6">
    <location>
        <begin position="55"/>
        <end position="73"/>
    </location>
</feature>
<dbReference type="PANTHER" id="PTHR43229:SF2">
    <property type="entry name" value="NODULATION PROTEIN J"/>
    <property type="match status" value="1"/>
</dbReference>
<dbReference type="PROSITE" id="PS51012">
    <property type="entry name" value="ABC_TM2"/>
    <property type="match status" value="1"/>
</dbReference>
<evidence type="ECO:0000313" key="10">
    <source>
        <dbReference type="Proteomes" id="UP000823858"/>
    </source>
</evidence>
<dbReference type="AlphaFoldDB" id="A0A9D2QD35"/>
<comment type="similarity">
    <text evidence="6">Belongs to the ABC-2 integral membrane protein family.</text>
</comment>
<feature type="transmembrane region" description="Helical" evidence="6">
    <location>
        <begin position="146"/>
        <end position="165"/>
    </location>
</feature>
<evidence type="ECO:0000256" key="3">
    <source>
        <dbReference type="ARBA" id="ARBA00022989"/>
    </source>
</evidence>
<keyword evidence="4 6" id="KW-0472">Membrane</keyword>
<evidence type="ECO:0000256" key="2">
    <source>
        <dbReference type="ARBA" id="ARBA00022692"/>
    </source>
</evidence>
<feature type="transmembrane region" description="Helical" evidence="6">
    <location>
        <begin position="171"/>
        <end position="194"/>
    </location>
</feature>
<sequence length="295" mass="31956">MTTPNTATTAPGTSGNLISADDKDSPLSRLTWAARDCWTIVVQEFTHLVRQPSTFAWQVGFPVVMVLMFVYVFGSAMDVTGQGAGEGYIDFAMPGMFAMTMALGFMDTAYAVTHNKEKGFMDRFRSMPMSGSAPVTGRALSDVIRAAMDLVVIVIVALVIGWRPGGELWETLLALVLLLWLRLALIFIGIFLGLCINNTETAGMLFAVAFPLGFISSVFTPPQMMPGWLGAIAAWNPVSSTATAIRELFHTPGIGGIEASYWIDGHALAGALVWPAILIAIFVPLSVRQFRRLSR</sequence>
<dbReference type="GO" id="GO:0046677">
    <property type="term" value="P:response to antibiotic"/>
    <property type="evidence" value="ECO:0007669"/>
    <property type="project" value="UniProtKB-KW"/>
</dbReference>
<keyword evidence="6" id="KW-1003">Cell membrane</keyword>
<feature type="compositionally biased region" description="Low complexity" evidence="7">
    <location>
        <begin position="1"/>
        <end position="16"/>
    </location>
</feature>
<evidence type="ECO:0000259" key="8">
    <source>
        <dbReference type="PROSITE" id="PS51012"/>
    </source>
</evidence>
<evidence type="ECO:0000256" key="6">
    <source>
        <dbReference type="RuleBase" id="RU361157"/>
    </source>
</evidence>
<evidence type="ECO:0000256" key="7">
    <source>
        <dbReference type="SAM" id="MobiDB-lite"/>
    </source>
</evidence>
<keyword evidence="6" id="KW-0813">Transport</keyword>
<feature type="region of interest" description="Disordered" evidence="7">
    <location>
        <begin position="1"/>
        <end position="20"/>
    </location>
</feature>
<evidence type="ECO:0000256" key="4">
    <source>
        <dbReference type="ARBA" id="ARBA00023136"/>
    </source>
</evidence>
<accession>A0A9D2QD35</accession>
<dbReference type="InterPro" id="IPR047817">
    <property type="entry name" value="ABC2_TM_bact-type"/>
</dbReference>
<proteinExistence type="inferred from homology"/>
<evidence type="ECO:0000313" key="9">
    <source>
        <dbReference type="EMBL" id="HJC84993.1"/>
    </source>
</evidence>
<evidence type="ECO:0000256" key="1">
    <source>
        <dbReference type="ARBA" id="ARBA00004141"/>
    </source>
</evidence>
<keyword evidence="2 6" id="KW-0812">Transmembrane</keyword>
<feature type="transmembrane region" description="Helical" evidence="6">
    <location>
        <begin position="93"/>
        <end position="113"/>
    </location>
</feature>
<gene>
    <name evidence="9" type="ORF">H9751_05530</name>
</gene>
<organism evidence="9 10">
    <name type="scientific">Candidatus Corynebacterium faecigallinarum</name>
    <dbReference type="NCBI Taxonomy" id="2838528"/>
    <lineage>
        <taxon>Bacteria</taxon>
        <taxon>Bacillati</taxon>
        <taxon>Actinomycetota</taxon>
        <taxon>Actinomycetes</taxon>
        <taxon>Mycobacteriales</taxon>
        <taxon>Corynebacteriaceae</taxon>
        <taxon>Corynebacterium</taxon>
    </lineage>
</organism>
<evidence type="ECO:0000256" key="5">
    <source>
        <dbReference type="ARBA" id="ARBA00023251"/>
    </source>
</evidence>
<feature type="transmembrane region" description="Helical" evidence="6">
    <location>
        <begin position="267"/>
        <end position="287"/>
    </location>
</feature>